<dbReference type="RefSeq" id="WP_012869008.1">
    <property type="nucleotide sequence ID" value="NC_013522.1"/>
</dbReference>
<name>D1B889_THEAS</name>
<sequence>MADYREMWSQLGLDLELHDQLCAALPPLFEGAFLHQKDRPSGMDYFNMVIAEVHGLRIKELVDHKRNGGFVAGSFCVYVPEELVMALGGVMVGLCAGSQFWVPEGEKVLPRNLCPLIKAALGAKLSKTCPYFQSVDLVIAENTCDGKKKAWEEMGRLVPTHVMDLPNRKSPEGLALWRAEVRRLVSRLEGISGRKLTYDSLLSAIDKVEAKRQALRELYETRKADPVPISGIDALVASQIAFYDDPDRFTAMTAQLAQECAQRVQGGIGVFPKGTKRILLTGSPIVVPNWKVHHVIETTGAVVVVEENCTGTRYFTGSVDRSPRDLDGLLDALADRYIRDINCACFSPNDGRADDVVRLAREYKVDGVVDVTLSFCSTYQVEQGSLQRRMKAEGIPFLALETDYAPGDEGQMRTRIEAFLESL</sequence>
<dbReference type="AlphaFoldDB" id="D1B889"/>
<keyword evidence="4" id="KW-1185">Reference proteome</keyword>
<dbReference type="Pfam" id="PF06050">
    <property type="entry name" value="HGD-D"/>
    <property type="match status" value="1"/>
</dbReference>
<evidence type="ECO:0000256" key="2">
    <source>
        <dbReference type="SAM" id="Coils"/>
    </source>
</evidence>
<dbReference type="KEGG" id="tai:Taci_0254"/>
<dbReference type="InterPro" id="IPR010327">
    <property type="entry name" value="FldB/FldC_alpha/beta"/>
</dbReference>
<comment type="similarity">
    <text evidence="1">Belongs to the FldB/FldC dehydratase alpha/beta subunit family.</text>
</comment>
<dbReference type="Gene3D" id="3.40.50.11900">
    <property type="match status" value="1"/>
</dbReference>
<reference evidence="3 4" key="1">
    <citation type="journal article" date="2009" name="Stand. Genomic Sci.">
        <title>Complete genome sequence of Thermanaerovibrio acidaminovorans type strain (Su883).</title>
        <authorList>
            <person name="Chovatia M."/>
            <person name="Sikorski J."/>
            <person name="Schroder M."/>
            <person name="Lapidus A."/>
            <person name="Nolan M."/>
            <person name="Tice H."/>
            <person name="Glavina Del Rio T."/>
            <person name="Copeland A."/>
            <person name="Cheng J.F."/>
            <person name="Lucas S."/>
            <person name="Chen F."/>
            <person name="Bruce D."/>
            <person name="Goodwin L."/>
            <person name="Pitluck S."/>
            <person name="Ivanova N."/>
            <person name="Mavromatis K."/>
            <person name="Ovchinnikova G."/>
            <person name="Pati A."/>
            <person name="Chen A."/>
            <person name="Palaniappan K."/>
            <person name="Land M."/>
            <person name="Hauser L."/>
            <person name="Chang Y.J."/>
            <person name="Jeffries C.D."/>
            <person name="Chain P."/>
            <person name="Saunders E."/>
            <person name="Detter J.C."/>
            <person name="Brettin T."/>
            <person name="Rohde M."/>
            <person name="Goker M."/>
            <person name="Spring S."/>
            <person name="Bristow J."/>
            <person name="Markowitz V."/>
            <person name="Hugenholtz P."/>
            <person name="Kyrpides N.C."/>
            <person name="Klenk H.P."/>
            <person name="Eisen J.A."/>
        </authorList>
    </citation>
    <scope>NUCLEOTIDE SEQUENCE [LARGE SCALE GENOMIC DNA]</scope>
    <source>
        <strain evidence="4">ATCC 49978 / DSM 6589 / Su883</strain>
    </source>
</reference>
<accession>D1B889</accession>
<dbReference type="PANTHER" id="PTHR30548:SF1">
    <property type="entry name" value="DEHYDRATASE SUBUNIT MJ0007-RELATED"/>
    <property type="match status" value="1"/>
</dbReference>
<organism evidence="3 4">
    <name type="scientific">Thermanaerovibrio acidaminovorans (strain ATCC 49978 / DSM 6589 / Su883)</name>
    <name type="common">Selenomonas acidaminovorans</name>
    <dbReference type="NCBI Taxonomy" id="525903"/>
    <lineage>
        <taxon>Bacteria</taxon>
        <taxon>Thermotogati</taxon>
        <taxon>Synergistota</taxon>
        <taxon>Synergistia</taxon>
        <taxon>Synergistales</taxon>
        <taxon>Synergistaceae</taxon>
        <taxon>Thermanaerovibrio</taxon>
    </lineage>
</organism>
<feature type="coiled-coil region" evidence="2">
    <location>
        <begin position="198"/>
        <end position="225"/>
    </location>
</feature>
<proteinExistence type="inferred from homology"/>
<dbReference type="NCBIfam" id="NF040772">
    <property type="entry name" value="double_cubane"/>
    <property type="match status" value="1"/>
</dbReference>
<gene>
    <name evidence="3" type="ordered locus">Taci_0254</name>
</gene>
<evidence type="ECO:0000256" key="1">
    <source>
        <dbReference type="ARBA" id="ARBA00005806"/>
    </source>
</evidence>
<dbReference type="Proteomes" id="UP000002030">
    <property type="component" value="Chromosome"/>
</dbReference>
<dbReference type="PATRIC" id="fig|525903.6.peg.258"/>
<dbReference type="eggNOG" id="COG1775">
    <property type="taxonomic scope" value="Bacteria"/>
</dbReference>
<protein>
    <submittedName>
        <fullName evidence="3">2-hydroxyglutaryl-CoA dehydratase D-component</fullName>
    </submittedName>
</protein>
<dbReference type="PANTHER" id="PTHR30548">
    <property type="entry name" value="2-HYDROXYGLUTARYL-COA DEHYDRATASE, D-COMPONENT-RELATED"/>
    <property type="match status" value="1"/>
</dbReference>
<dbReference type="EnsemblBacteria" id="ACZ18492">
    <property type="protein sequence ID" value="ACZ18492"/>
    <property type="gene ID" value="Taci_0254"/>
</dbReference>
<keyword evidence="2" id="KW-0175">Coiled coil</keyword>
<dbReference type="OrthoDB" id="9810278at2"/>
<dbReference type="HOGENOM" id="CLU_053697_1_1_0"/>
<dbReference type="Gene3D" id="1.20.1270.370">
    <property type="match status" value="1"/>
</dbReference>
<dbReference type="EMBL" id="CP001818">
    <property type="protein sequence ID" value="ACZ18492.1"/>
    <property type="molecule type" value="Genomic_DNA"/>
</dbReference>
<dbReference type="InterPro" id="IPR047678">
    <property type="entry name" value="YjiM-like"/>
</dbReference>
<dbReference type="STRING" id="525903.Taci_0254"/>
<evidence type="ECO:0000313" key="3">
    <source>
        <dbReference type="EMBL" id="ACZ18492.1"/>
    </source>
</evidence>
<evidence type="ECO:0000313" key="4">
    <source>
        <dbReference type="Proteomes" id="UP000002030"/>
    </source>
</evidence>
<dbReference type="Gene3D" id="3.40.50.11890">
    <property type="match status" value="1"/>
</dbReference>